<evidence type="ECO:0000256" key="6">
    <source>
        <dbReference type="ARBA" id="ARBA00023004"/>
    </source>
</evidence>
<dbReference type="SUPFAM" id="SSF50692">
    <property type="entry name" value="ADC-like"/>
    <property type="match status" value="1"/>
</dbReference>
<evidence type="ECO:0000313" key="10">
    <source>
        <dbReference type="EMBL" id="MBI3013518.1"/>
    </source>
</evidence>
<dbReference type="InterPro" id="IPR006655">
    <property type="entry name" value="Mopterin_OxRdtase_prok_CS"/>
</dbReference>
<comment type="caution">
    <text evidence="10">The sequence shown here is derived from an EMBL/GenBank/DDBJ whole genome shotgun (WGS) entry which is preliminary data.</text>
</comment>
<dbReference type="Gene3D" id="3.40.50.740">
    <property type="match status" value="1"/>
</dbReference>
<dbReference type="InterPro" id="IPR006657">
    <property type="entry name" value="MoPterin_dinucl-bd_dom"/>
</dbReference>
<evidence type="ECO:0000259" key="9">
    <source>
        <dbReference type="Pfam" id="PF01568"/>
    </source>
</evidence>
<feature type="domain" description="Molybdopterin oxidoreductase" evidence="8">
    <location>
        <begin position="7"/>
        <end position="348"/>
    </location>
</feature>
<keyword evidence="7" id="KW-0411">Iron-sulfur</keyword>
<dbReference type="Gene3D" id="3.40.50.12440">
    <property type="match status" value="2"/>
</dbReference>
<dbReference type="InterPro" id="IPR050612">
    <property type="entry name" value="Prok_Mopterin_Oxidored"/>
</dbReference>
<dbReference type="PANTHER" id="PTHR43742">
    <property type="entry name" value="TRIMETHYLAMINE-N-OXIDE REDUCTASE"/>
    <property type="match status" value="1"/>
</dbReference>
<keyword evidence="3" id="KW-0500">Molybdenum</keyword>
<sequence length="563" mass="62509">MDYPFLQEARRRGAKVVCVDPNRTVTAKRADSWISLRPGTDGALALSLLGEIFALGLQSSSFLSRHSNASFLVREETGGFLREQDVTGEESVSYMVWDARSRTAVPHGQAREPSLTGRYPVPLAGGETVLCAPALQLLRDLTEEFPPERTAEITEVPAQSIRDLAREFATCKPSSIRIGFGVDRWYYSDYTARAVAALAVATGNIGIPGGGISLHSGTYPVPLNLRTFRSPQGKSAETLDVISLMSAIETGNPYPVKALWLSAANLFNQTAANRGRVISDILPQLEFLVVSDHFLTASAEVADLVLPACTIFEKTDLIPGIFFQLQQKVVEPEGESKSDLEIFAGLADRLGFGEYFRDTPEDYLEEVLAVDHPLLEGVTLERLRREGAVFLNRPPEPYVAFQDLNFDTPSGRIELYKEELVKHGAQLPVYREPIEASQQNPLFQRYPLTLLFSHSRHRIHSTFANMPMIKKLDPEPVVDIHPADAAARGIDDEQLVRVYNERGSVTLKCRLSPDLRPGVVVISEGYWVRDFRDGEPYGLTHDLVSPTSENYAFYDTLVEVEKI</sequence>
<protein>
    <submittedName>
        <fullName evidence="10">Molybdopterin-dependent oxidoreductase</fullName>
    </submittedName>
</protein>
<dbReference type="GO" id="GO:0016491">
    <property type="term" value="F:oxidoreductase activity"/>
    <property type="evidence" value="ECO:0007669"/>
    <property type="project" value="UniProtKB-KW"/>
</dbReference>
<feature type="domain" description="Molybdopterin dinucleotide-binding" evidence="9">
    <location>
        <begin position="450"/>
        <end position="554"/>
    </location>
</feature>
<evidence type="ECO:0000256" key="7">
    <source>
        <dbReference type="ARBA" id="ARBA00023014"/>
    </source>
</evidence>
<proteinExistence type="inferred from homology"/>
<name>A0A932GMA0_UNCTE</name>
<comment type="cofactor">
    <cofactor evidence="1">
        <name>Mo-bis(molybdopterin guanine dinucleotide)</name>
        <dbReference type="ChEBI" id="CHEBI:60539"/>
    </cofactor>
</comment>
<evidence type="ECO:0000256" key="1">
    <source>
        <dbReference type="ARBA" id="ARBA00001942"/>
    </source>
</evidence>
<dbReference type="GO" id="GO:0051536">
    <property type="term" value="F:iron-sulfur cluster binding"/>
    <property type="evidence" value="ECO:0007669"/>
    <property type="project" value="UniProtKB-KW"/>
</dbReference>
<gene>
    <name evidence="10" type="ORF">HYY65_00305</name>
</gene>
<organism evidence="10 11">
    <name type="scientific">Tectimicrobiota bacterium</name>
    <dbReference type="NCBI Taxonomy" id="2528274"/>
    <lineage>
        <taxon>Bacteria</taxon>
        <taxon>Pseudomonadati</taxon>
        <taxon>Nitrospinota/Tectimicrobiota group</taxon>
        <taxon>Candidatus Tectimicrobiota</taxon>
    </lineage>
</organism>
<reference evidence="10" key="1">
    <citation type="submission" date="2020-07" db="EMBL/GenBank/DDBJ databases">
        <title>Huge and variable diversity of episymbiotic CPR bacteria and DPANN archaea in groundwater ecosystems.</title>
        <authorList>
            <person name="He C.Y."/>
            <person name="Keren R."/>
            <person name="Whittaker M."/>
            <person name="Farag I.F."/>
            <person name="Doudna J."/>
            <person name="Cate J.H.D."/>
            <person name="Banfield J.F."/>
        </authorList>
    </citation>
    <scope>NUCLEOTIDE SEQUENCE</scope>
    <source>
        <strain evidence="10">NC_groundwater_717_Ag_S-0.2um_59_8</strain>
    </source>
</reference>
<dbReference type="Gene3D" id="2.40.40.20">
    <property type="match status" value="1"/>
</dbReference>
<accession>A0A932GMA0</accession>
<evidence type="ECO:0000259" key="8">
    <source>
        <dbReference type="Pfam" id="PF00384"/>
    </source>
</evidence>
<keyword evidence="5" id="KW-0560">Oxidoreductase</keyword>
<comment type="similarity">
    <text evidence="2">Belongs to the prokaryotic molybdopterin-containing oxidoreductase family.</text>
</comment>
<keyword evidence="6" id="KW-0408">Iron</keyword>
<dbReference type="PANTHER" id="PTHR43742:SF6">
    <property type="entry name" value="OXIDOREDUCTASE YYAE-RELATED"/>
    <property type="match status" value="1"/>
</dbReference>
<dbReference type="Pfam" id="PF00384">
    <property type="entry name" value="Molybdopterin"/>
    <property type="match status" value="1"/>
</dbReference>
<dbReference type="EMBL" id="JACPSX010000006">
    <property type="protein sequence ID" value="MBI3013518.1"/>
    <property type="molecule type" value="Genomic_DNA"/>
</dbReference>
<evidence type="ECO:0000256" key="4">
    <source>
        <dbReference type="ARBA" id="ARBA00022723"/>
    </source>
</evidence>
<evidence type="ECO:0000256" key="2">
    <source>
        <dbReference type="ARBA" id="ARBA00010312"/>
    </source>
</evidence>
<dbReference type="GO" id="GO:0043546">
    <property type="term" value="F:molybdopterin cofactor binding"/>
    <property type="evidence" value="ECO:0007669"/>
    <property type="project" value="InterPro"/>
</dbReference>
<evidence type="ECO:0000256" key="5">
    <source>
        <dbReference type="ARBA" id="ARBA00023002"/>
    </source>
</evidence>
<dbReference type="PROSITE" id="PS00490">
    <property type="entry name" value="MOLYBDOPTERIN_PROK_2"/>
    <property type="match status" value="1"/>
</dbReference>
<dbReference type="Proteomes" id="UP000741360">
    <property type="component" value="Unassembled WGS sequence"/>
</dbReference>
<evidence type="ECO:0000313" key="11">
    <source>
        <dbReference type="Proteomes" id="UP000741360"/>
    </source>
</evidence>
<keyword evidence="4" id="KW-0479">Metal-binding</keyword>
<dbReference type="GO" id="GO:0046872">
    <property type="term" value="F:metal ion binding"/>
    <property type="evidence" value="ECO:0007669"/>
    <property type="project" value="UniProtKB-KW"/>
</dbReference>
<dbReference type="SUPFAM" id="SSF53706">
    <property type="entry name" value="Formate dehydrogenase/DMSO reductase, domains 1-3"/>
    <property type="match status" value="1"/>
</dbReference>
<dbReference type="InterPro" id="IPR006656">
    <property type="entry name" value="Mopterin_OxRdtase"/>
</dbReference>
<dbReference type="AlphaFoldDB" id="A0A932GMA0"/>
<dbReference type="InterPro" id="IPR009010">
    <property type="entry name" value="Asp_de-COase-like_dom_sf"/>
</dbReference>
<evidence type="ECO:0000256" key="3">
    <source>
        <dbReference type="ARBA" id="ARBA00022505"/>
    </source>
</evidence>
<dbReference type="Pfam" id="PF01568">
    <property type="entry name" value="Molydop_binding"/>
    <property type="match status" value="1"/>
</dbReference>